<accession>A0A973WMT1</accession>
<dbReference type="CDD" id="cd20301">
    <property type="entry name" value="cupin_ChrR"/>
    <property type="match status" value="1"/>
</dbReference>
<sequence>MTVHHHPPDQLLAMFAAGTADLGQQIGIATHLVGCAKCRAVVRTMEHVGGAMLAGLSPTAMSDGALEAMERRLDETSLTSIPERRRGQAFRDVPGLPDFLDSYPDSPWRWIAPKVHLRPIRLPEPSATRVFLLKSSPGTRMIEHTHTGFEMTCVLSGSFVHAGGHFGPGDFDFGDGSVDHDVRINSTEDCICLVAMQGDLKLNGMIGRLLQPLIRM</sequence>
<organism evidence="2">
    <name type="scientific">Bradyrhizobium quebecense</name>
    <dbReference type="NCBI Taxonomy" id="2748629"/>
    <lineage>
        <taxon>Bacteria</taxon>
        <taxon>Pseudomonadati</taxon>
        <taxon>Pseudomonadota</taxon>
        <taxon>Alphaproteobacteria</taxon>
        <taxon>Hyphomicrobiales</taxon>
        <taxon>Nitrobacteraceae</taxon>
        <taxon>Bradyrhizobium</taxon>
    </lineage>
</organism>
<dbReference type="InterPro" id="IPR014710">
    <property type="entry name" value="RmlC-like_jellyroll"/>
</dbReference>
<dbReference type="InterPro" id="IPR011051">
    <property type="entry name" value="RmlC_Cupin_sf"/>
</dbReference>
<proteinExistence type="predicted"/>
<dbReference type="EMBL" id="JABWSX010000001">
    <property type="protein sequence ID" value="NVL07823.1"/>
    <property type="molecule type" value="Genomic_DNA"/>
</dbReference>
<dbReference type="NCBIfam" id="TIGR02451">
    <property type="entry name" value="anti_sig_ChrR"/>
    <property type="match status" value="1"/>
</dbReference>
<dbReference type="SUPFAM" id="SSF51182">
    <property type="entry name" value="RmlC-like cupins"/>
    <property type="match status" value="1"/>
</dbReference>
<dbReference type="InterPro" id="IPR041916">
    <property type="entry name" value="Anti_sigma_zinc_sf"/>
</dbReference>
<dbReference type="AlphaFoldDB" id="A0A973WMT1"/>
<gene>
    <name evidence="2" type="ORF">HU230_19160</name>
</gene>
<dbReference type="InterPro" id="IPR025979">
    <property type="entry name" value="ChrR-like_cupin_dom"/>
</dbReference>
<evidence type="ECO:0000259" key="1">
    <source>
        <dbReference type="Pfam" id="PF12973"/>
    </source>
</evidence>
<protein>
    <submittedName>
        <fullName evidence="2">Cupin domain-containing protein</fullName>
    </submittedName>
</protein>
<name>A0A973WMT1_9BRAD</name>
<dbReference type="Pfam" id="PF12973">
    <property type="entry name" value="Cupin_7"/>
    <property type="match status" value="1"/>
</dbReference>
<comment type="caution">
    <text evidence="2">The sequence shown here is derived from an EMBL/GenBank/DDBJ whole genome shotgun (WGS) entry which is preliminary data.</text>
</comment>
<dbReference type="Gene3D" id="1.10.10.1320">
    <property type="entry name" value="Anti-sigma factor, zinc-finger domain"/>
    <property type="match status" value="1"/>
</dbReference>
<dbReference type="Gene3D" id="2.60.120.10">
    <property type="entry name" value="Jelly Rolls"/>
    <property type="match status" value="1"/>
</dbReference>
<evidence type="ECO:0000313" key="2">
    <source>
        <dbReference type="EMBL" id="NVL07823.1"/>
    </source>
</evidence>
<reference evidence="2" key="1">
    <citation type="submission" date="2020-06" db="EMBL/GenBank/DDBJ databases">
        <title>Whole Genome Sequence of Bradyrhizobium sp. Strain 66S1MB.</title>
        <authorList>
            <person name="Bromfield E."/>
            <person name="Cloutier S."/>
        </authorList>
    </citation>
    <scope>NUCLEOTIDE SEQUENCE</scope>
    <source>
        <strain evidence="2">66S1MB</strain>
    </source>
</reference>
<feature type="domain" description="ChrR-like cupin" evidence="1">
    <location>
        <begin position="105"/>
        <end position="195"/>
    </location>
</feature>
<dbReference type="InterPro" id="IPR012807">
    <property type="entry name" value="Anti-sigma_ChrR"/>
</dbReference>
<dbReference type="RefSeq" id="WP_176531440.1">
    <property type="nucleotide sequence ID" value="NZ_CP088022.1"/>
</dbReference>